<dbReference type="RefSeq" id="WP_117520336.1">
    <property type="nucleotide sequence ID" value="NZ_QVEU01000001.1"/>
</dbReference>
<dbReference type="EMBL" id="QVEU01000001">
    <property type="protein sequence ID" value="RGB78120.1"/>
    <property type="molecule type" value="Genomic_DNA"/>
</dbReference>
<keyword evidence="4" id="KW-1003">Cell membrane</keyword>
<dbReference type="Pfam" id="PF02699">
    <property type="entry name" value="YajC"/>
    <property type="match status" value="1"/>
</dbReference>
<dbReference type="PRINTS" id="PR01853">
    <property type="entry name" value="YAJCTRNLCASE"/>
</dbReference>
<evidence type="ECO:0000256" key="3">
    <source>
        <dbReference type="ARBA" id="ARBA00022448"/>
    </source>
</evidence>
<evidence type="ECO:0000256" key="8">
    <source>
        <dbReference type="ARBA" id="ARBA00023010"/>
    </source>
</evidence>
<dbReference type="PANTHER" id="PTHR33909:SF1">
    <property type="entry name" value="SEC TRANSLOCON ACCESSORY COMPLEX SUBUNIT YAJC"/>
    <property type="match status" value="1"/>
</dbReference>
<keyword evidence="3" id="KW-0813">Transport</keyword>
<dbReference type="GO" id="GO:0005886">
    <property type="term" value="C:plasma membrane"/>
    <property type="evidence" value="ECO:0007669"/>
    <property type="project" value="UniProtKB-SubCell"/>
</dbReference>
<protein>
    <submittedName>
        <fullName evidence="11">Preprotein translocase subunit YajC</fullName>
    </submittedName>
</protein>
<evidence type="ECO:0000256" key="4">
    <source>
        <dbReference type="ARBA" id="ARBA00022475"/>
    </source>
</evidence>
<feature type="transmembrane region" description="Helical" evidence="10">
    <location>
        <begin position="6"/>
        <end position="26"/>
    </location>
</feature>
<evidence type="ECO:0000256" key="5">
    <source>
        <dbReference type="ARBA" id="ARBA00022692"/>
    </source>
</evidence>
<evidence type="ECO:0000256" key="1">
    <source>
        <dbReference type="ARBA" id="ARBA00004162"/>
    </source>
</evidence>
<keyword evidence="12" id="KW-1185">Reference proteome</keyword>
<evidence type="ECO:0000313" key="12">
    <source>
        <dbReference type="Proteomes" id="UP000261011"/>
    </source>
</evidence>
<dbReference type="SMART" id="SM01323">
    <property type="entry name" value="YajC"/>
    <property type="match status" value="1"/>
</dbReference>
<comment type="subcellular location">
    <subcellularLocation>
        <location evidence="1">Cell membrane</location>
        <topology evidence="1">Single-pass membrane protein</topology>
    </subcellularLocation>
</comment>
<evidence type="ECO:0000256" key="2">
    <source>
        <dbReference type="ARBA" id="ARBA00006742"/>
    </source>
</evidence>
<dbReference type="OrthoDB" id="1692848at2"/>
<evidence type="ECO:0000313" key="11">
    <source>
        <dbReference type="EMBL" id="RGB78120.1"/>
    </source>
</evidence>
<name>A0A3E2TMI1_9FIRM</name>
<dbReference type="InterPro" id="IPR003849">
    <property type="entry name" value="Preprotein_translocase_YajC"/>
</dbReference>
<proteinExistence type="inferred from homology"/>
<accession>A0A3E2TMI1</accession>
<keyword evidence="6" id="KW-0653">Protein transport</keyword>
<evidence type="ECO:0000256" key="9">
    <source>
        <dbReference type="ARBA" id="ARBA00023136"/>
    </source>
</evidence>
<evidence type="ECO:0000256" key="10">
    <source>
        <dbReference type="SAM" id="Phobius"/>
    </source>
</evidence>
<organism evidence="11 12">
    <name type="scientific">Anaerococcus nagyae</name>
    <dbReference type="NCBI Taxonomy" id="1755241"/>
    <lineage>
        <taxon>Bacteria</taxon>
        <taxon>Bacillati</taxon>
        <taxon>Bacillota</taxon>
        <taxon>Tissierellia</taxon>
        <taxon>Tissierellales</taxon>
        <taxon>Peptoniphilaceae</taxon>
        <taxon>Anaerococcus</taxon>
    </lineage>
</organism>
<dbReference type="AlphaFoldDB" id="A0A3E2TMI1"/>
<dbReference type="GO" id="GO:0015031">
    <property type="term" value="P:protein transport"/>
    <property type="evidence" value="ECO:0007669"/>
    <property type="project" value="UniProtKB-KW"/>
</dbReference>
<sequence>MIKDIATVSLVLLVFILIFVIIMQIVSMRNLKKSRSHMEKLQGLLKPGSKVILLGGIYGRVIKMSEDTAIVNIAKDVDIKVDRSAIKEVVA</sequence>
<keyword evidence="8" id="KW-0811">Translocation</keyword>
<keyword evidence="5 10" id="KW-0812">Transmembrane</keyword>
<keyword evidence="7 10" id="KW-1133">Transmembrane helix</keyword>
<dbReference type="PANTHER" id="PTHR33909">
    <property type="entry name" value="SEC TRANSLOCON ACCESSORY COMPLEX SUBUNIT YAJC"/>
    <property type="match status" value="1"/>
</dbReference>
<comment type="caution">
    <text evidence="11">The sequence shown here is derived from an EMBL/GenBank/DDBJ whole genome shotgun (WGS) entry which is preliminary data.</text>
</comment>
<reference evidence="11 12" key="1">
    <citation type="submission" date="2018-08" db="EMBL/GenBank/DDBJ databases">
        <title>A genome reference for cultivated species of the human gut microbiota.</title>
        <authorList>
            <person name="Zou Y."/>
            <person name="Xue W."/>
            <person name="Luo G."/>
        </authorList>
    </citation>
    <scope>NUCLEOTIDE SEQUENCE [LARGE SCALE GENOMIC DNA]</scope>
    <source>
        <strain evidence="11 12">OF01-3</strain>
    </source>
</reference>
<dbReference type="Proteomes" id="UP000261011">
    <property type="component" value="Unassembled WGS sequence"/>
</dbReference>
<evidence type="ECO:0000256" key="6">
    <source>
        <dbReference type="ARBA" id="ARBA00022927"/>
    </source>
</evidence>
<evidence type="ECO:0000256" key="7">
    <source>
        <dbReference type="ARBA" id="ARBA00022989"/>
    </source>
</evidence>
<dbReference type="NCBIfam" id="TIGR00739">
    <property type="entry name" value="yajC"/>
    <property type="match status" value="1"/>
</dbReference>
<comment type="similarity">
    <text evidence="2">Belongs to the YajC family.</text>
</comment>
<keyword evidence="9 10" id="KW-0472">Membrane</keyword>
<gene>
    <name evidence="11" type="primary">yajC</name>
    <name evidence="11" type="ORF">DXA39_01315</name>
</gene>